<protein>
    <recommendedName>
        <fullName evidence="4">DUF3072 domain-containing protein</fullName>
    </recommendedName>
</protein>
<dbReference type="STRING" id="413882.AAW51_3093"/>
<evidence type="ECO:0008006" key="4">
    <source>
        <dbReference type="Google" id="ProtNLM"/>
    </source>
</evidence>
<dbReference type="KEGG" id="pbh:AAW51_3093"/>
<feature type="compositionally biased region" description="Basic and acidic residues" evidence="1">
    <location>
        <begin position="40"/>
        <end position="63"/>
    </location>
</feature>
<evidence type="ECO:0000256" key="1">
    <source>
        <dbReference type="SAM" id="MobiDB-lite"/>
    </source>
</evidence>
<feature type="region of interest" description="Disordered" evidence="1">
    <location>
        <begin position="1"/>
        <end position="109"/>
    </location>
</feature>
<proteinExistence type="predicted"/>
<accession>A0A0G3BK27</accession>
<dbReference type="InterPro" id="IPR021425">
    <property type="entry name" value="DUF3072"/>
</dbReference>
<feature type="compositionally biased region" description="Polar residues" evidence="1">
    <location>
        <begin position="7"/>
        <end position="16"/>
    </location>
</feature>
<gene>
    <name evidence="2" type="ORF">AAW51_3093</name>
</gene>
<sequence>MTDKRTQASADQSNMQKDPDDWVTGDEPMTGAQRSYLKTLSEEAKQPFDEHLTKAQASRRIDELQQITGRGQAAAETGEDQDPDDGDHVSQGHTQRGAPSRGAPSSRNA</sequence>
<keyword evidence="3" id="KW-1185">Reference proteome</keyword>
<dbReference type="AlphaFoldDB" id="A0A0G3BK27"/>
<dbReference type="Pfam" id="PF11272">
    <property type="entry name" value="DUF3072"/>
    <property type="match status" value="1"/>
</dbReference>
<reference evidence="2 3" key="1">
    <citation type="submission" date="2015-05" db="EMBL/GenBank/DDBJ databases">
        <authorList>
            <person name="Tang B."/>
            <person name="Yu Y."/>
        </authorList>
    </citation>
    <scope>NUCLEOTIDE SEQUENCE [LARGE SCALE GENOMIC DNA]</scope>
    <source>
        <strain evidence="2 3">DSM 7029</strain>
    </source>
</reference>
<dbReference type="RefSeq" id="WP_083438324.1">
    <property type="nucleotide sequence ID" value="NZ_CP011371.1"/>
</dbReference>
<dbReference type="Proteomes" id="UP000035352">
    <property type="component" value="Chromosome"/>
</dbReference>
<name>A0A0G3BK27_9BURK</name>
<organism evidence="2 3">
    <name type="scientific">Caldimonas brevitalea</name>
    <dbReference type="NCBI Taxonomy" id="413882"/>
    <lineage>
        <taxon>Bacteria</taxon>
        <taxon>Pseudomonadati</taxon>
        <taxon>Pseudomonadota</taxon>
        <taxon>Betaproteobacteria</taxon>
        <taxon>Burkholderiales</taxon>
        <taxon>Sphaerotilaceae</taxon>
        <taxon>Caldimonas</taxon>
    </lineage>
</organism>
<dbReference type="EMBL" id="CP011371">
    <property type="protein sequence ID" value="AKJ29784.1"/>
    <property type="molecule type" value="Genomic_DNA"/>
</dbReference>
<dbReference type="PATRIC" id="fig|413882.6.peg.3228"/>
<evidence type="ECO:0000313" key="3">
    <source>
        <dbReference type="Proteomes" id="UP000035352"/>
    </source>
</evidence>
<evidence type="ECO:0000313" key="2">
    <source>
        <dbReference type="EMBL" id="AKJ29784.1"/>
    </source>
</evidence>
<dbReference type="OrthoDB" id="9811751at2"/>